<feature type="signal peptide" evidence="1">
    <location>
        <begin position="1"/>
        <end position="22"/>
    </location>
</feature>
<accession>A0A369Q2K3</accession>
<name>A0A369Q2K3_9SPHN</name>
<organism evidence="2 3">
    <name type="scientific">Alteripontixanthobacter maritimus</name>
    <dbReference type="NCBI Taxonomy" id="2161824"/>
    <lineage>
        <taxon>Bacteria</taxon>
        <taxon>Pseudomonadati</taxon>
        <taxon>Pseudomonadota</taxon>
        <taxon>Alphaproteobacteria</taxon>
        <taxon>Sphingomonadales</taxon>
        <taxon>Erythrobacteraceae</taxon>
        <taxon>Alteripontixanthobacter</taxon>
    </lineage>
</organism>
<comment type="caution">
    <text evidence="2">The sequence shown here is derived from an EMBL/GenBank/DDBJ whole genome shotgun (WGS) entry which is preliminary data.</text>
</comment>
<evidence type="ECO:0000256" key="1">
    <source>
        <dbReference type="SAM" id="SignalP"/>
    </source>
</evidence>
<gene>
    <name evidence="2" type="ORF">HME9302_00171</name>
</gene>
<evidence type="ECO:0000313" key="3">
    <source>
        <dbReference type="Proteomes" id="UP000253727"/>
    </source>
</evidence>
<feature type="chain" id="PRO_5017017412" description="Lipoprotein" evidence="1">
    <location>
        <begin position="23"/>
        <end position="145"/>
    </location>
</feature>
<protein>
    <recommendedName>
        <fullName evidence="4">Lipoprotein</fullName>
    </recommendedName>
</protein>
<dbReference type="AlphaFoldDB" id="A0A369Q2K3"/>
<keyword evidence="1" id="KW-0732">Signal</keyword>
<dbReference type="PROSITE" id="PS51257">
    <property type="entry name" value="PROKAR_LIPOPROTEIN"/>
    <property type="match status" value="1"/>
</dbReference>
<reference evidence="2 3" key="1">
    <citation type="submission" date="2018-04" db="EMBL/GenBank/DDBJ databases">
        <title>Altererythrobacter sp. HME9302 genome sequencing and assembly.</title>
        <authorList>
            <person name="Kang H."/>
            <person name="Kim H."/>
            <person name="Joh K."/>
        </authorList>
    </citation>
    <scope>NUCLEOTIDE SEQUENCE [LARGE SCALE GENOMIC DNA]</scope>
    <source>
        <strain evidence="2 3">HME9302</strain>
    </source>
</reference>
<dbReference type="Proteomes" id="UP000253727">
    <property type="component" value="Unassembled WGS sequence"/>
</dbReference>
<sequence>MMARFNAILKTAILAGSALSLAGCAASSARTASIADAGPTKGQLELAKLTEGMVAGEPQRCISTFGNRALRIVDETALVYDSGQTVYVNMTQNPRSLDDDDILVIRKFGGTQLCRLDQVTTADRLGGFFTGAVFLTDFVPYTKPG</sequence>
<proteinExistence type="predicted"/>
<dbReference type="EMBL" id="QBKA01000002">
    <property type="protein sequence ID" value="RDC58994.1"/>
    <property type="molecule type" value="Genomic_DNA"/>
</dbReference>
<keyword evidence="3" id="KW-1185">Reference proteome</keyword>
<evidence type="ECO:0000313" key="2">
    <source>
        <dbReference type="EMBL" id="RDC58994.1"/>
    </source>
</evidence>
<evidence type="ECO:0008006" key="4">
    <source>
        <dbReference type="Google" id="ProtNLM"/>
    </source>
</evidence>